<dbReference type="EMBL" id="LAZR01017626">
    <property type="protein sequence ID" value="KKL99645.1"/>
    <property type="molecule type" value="Genomic_DNA"/>
</dbReference>
<sequence length="51" mass="6065">DHIPEVMQDKLDMIRDPDEYKRKMLDQIYGRTRRVLTSPAAVLTPKNKPKR</sequence>
<proteinExistence type="predicted"/>
<reference evidence="1" key="1">
    <citation type="journal article" date="2015" name="Nature">
        <title>Complex archaea that bridge the gap between prokaryotes and eukaryotes.</title>
        <authorList>
            <person name="Spang A."/>
            <person name="Saw J.H."/>
            <person name="Jorgensen S.L."/>
            <person name="Zaremba-Niedzwiedzka K."/>
            <person name="Martijn J."/>
            <person name="Lind A.E."/>
            <person name="van Eijk R."/>
            <person name="Schleper C."/>
            <person name="Guy L."/>
            <person name="Ettema T.J."/>
        </authorList>
    </citation>
    <scope>NUCLEOTIDE SEQUENCE</scope>
</reference>
<evidence type="ECO:0000313" key="1">
    <source>
        <dbReference type="EMBL" id="KKL99645.1"/>
    </source>
</evidence>
<feature type="non-terminal residue" evidence="1">
    <location>
        <position position="1"/>
    </location>
</feature>
<organism evidence="1">
    <name type="scientific">marine sediment metagenome</name>
    <dbReference type="NCBI Taxonomy" id="412755"/>
    <lineage>
        <taxon>unclassified sequences</taxon>
        <taxon>metagenomes</taxon>
        <taxon>ecological metagenomes</taxon>
    </lineage>
</organism>
<dbReference type="AlphaFoldDB" id="A0A0F9J119"/>
<accession>A0A0F9J119</accession>
<name>A0A0F9J119_9ZZZZ</name>
<gene>
    <name evidence="1" type="ORF">LCGC14_1812370</name>
</gene>
<protein>
    <submittedName>
        <fullName evidence="1">Uncharacterized protein</fullName>
    </submittedName>
</protein>
<comment type="caution">
    <text evidence="1">The sequence shown here is derived from an EMBL/GenBank/DDBJ whole genome shotgun (WGS) entry which is preliminary data.</text>
</comment>